<dbReference type="GO" id="GO:0004088">
    <property type="term" value="F:carbamoyl-phosphate synthase (glutamine-hydrolyzing) activity"/>
    <property type="evidence" value="ECO:0007669"/>
    <property type="project" value="UniProtKB-UniRule"/>
</dbReference>
<dbReference type="Proteomes" id="UP000001296">
    <property type="component" value="Chromosome"/>
</dbReference>
<feature type="binding site" evidence="8">
    <location>
        <position position="319"/>
    </location>
    <ligand>
        <name>L-glutamine</name>
        <dbReference type="ChEBI" id="CHEBI:58359"/>
    </ligand>
</feature>
<dbReference type="InterPro" id="IPR017926">
    <property type="entry name" value="GATASE"/>
</dbReference>
<dbReference type="PaxDb" id="665571-STHERM_c07380"/>
<dbReference type="Pfam" id="PF00117">
    <property type="entry name" value="GATase"/>
    <property type="match status" value="1"/>
</dbReference>
<comment type="catalytic activity">
    <reaction evidence="7 8">
        <text>hydrogencarbonate + L-glutamine + 2 ATP + H2O = carbamoyl phosphate + L-glutamate + 2 ADP + phosphate + 2 H(+)</text>
        <dbReference type="Rhea" id="RHEA:18633"/>
        <dbReference type="ChEBI" id="CHEBI:15377"/>
        <dbReference type="ChEBI" id="CHEBI:15378"/>
        <dbReference type="ChEBI" id="CHEBI:17544"/>
        <dbReference type="ChEBI" id="CHEBI:29985"/>
        <dbReference type="ChEBI" id="CHEBI:30616"/>
        <dbReference type="ChEBI" id="CHEBI:43474"/>
        <dbReference type="ChEBI" id="CHEBI:58228"/>
        <dbReference type="ChEBI" id="CHEBI:58359"/>
        <dbReference type="ChEBI" id="CHEBI:456216"/>
        <dbReference type="EC" id="6.3.5.5"/>
    </reaction>
</comment>
<dbReference type="RefSeq" id="WP_013313534.1">
    <property type="nucleotide sequence ID" value="NC_014484.1"/>
</dbReference>
<keyword evidence="8" id="KW-0055">Arginine biosynthesis</keyword>
<dbReference type="UniPathway" id="UPA00068">
    <property type="reaction ID" value="UER00171"/>
</dbReference>
<dbReference type="GO" id="GO:0006526">
    <property type="term" value="P:L-arginine biosynthetic process"/>
    <property type="evidence" value="ECO:0007669"/>
    <property type="project" value="UniProtKB-UniRule"/>
</dbReference>
<comment type="function">
    <text evidence="8">Small subunit of the glutamine-dependent carbamoyl phosphate synthetase (CPSase). CPSase catalyzes the formation of carbamoyl phosphate from the ammonia moiety of glutamine, carbonate, and phosphate donated by ATP, constituting the first step of 2 biosynthetic pathways, one leading to arginine and/or urea and the other to pyrimidine nucleotides. The small subunit (glutamine amidotransferase) binds and cleaves glutamine to supply the large subunit with the substrate ammonia.</text>
</comment>
<comment type="pathway">
    <text evidence="1 8">Amino-acid biosynthesis; L-arginine biosynthesis; carbamoyl phosphate from bicarbonate: step 1/1.</text>
</comment>
<feature type="binding site" evidence="8">
    <location>
        <position position="252"/>
    </location>
    <ligand>
        <name>L-glutamine</name>
        <dbReference type="ChEBI" id="CHEBI:58359"/>
    </ligand>
</feature>
<evidence type="ECO:0000256" key="4">
    <source>
        <dbReference type="ARBA" id="ARBA00022741"/>
    </source>
</evidence>
<evidence type="ECO:0000313" key="10">
    <source>
        <dbReference type="EMBL" id="ADN01693.1"/>
    </source>
</evidence>
<dbReference type="GO" id="GO:0006207">
    <property type="term" value="P:'de novo' pyrimidine nucleobase biosynthetic process"/>
    <property type="evidence" value="ECO:0007669"/>
    <property type="project" value="InterPro"/>
</dbReference>
<dbReference type="PRINTS" id="PR00096">
    <property type="entry name" value="GATASE"/>
</dbReference>
<name>E0RRJ2_WINT6</name>
<evidence type="ECO:0000259" key="9">
    <source>
        <dbReference type="SMART" id="SM01097"/>
    </source>
</evidence>
<keyword evidence="3 8" id="KW-0436">Ligase</keyword>
<dbReference type="Gene3D" id="3.40.50.880">
    <property type="match status" value="1"/>
</dbReference>
<evidence type="ECO:0000256" key="2">
    <source>
        <dbReference type="ARBA" id="ARBA00007800"/>
    </source>
</evidence>
<dbReference type="NCBIfam" id="TIGR01368">
    <property type="entry name" value="CPSaseIIsmall"/>
    <property type="match status" value="1"/>
</dbReference>
<keyword evidence="6 8" id="KW-0315">Glutamine amidotransferase</keyword>
<reference key="1">
    <citation type="submission" date="2009-08" db="EMBL/GenBank/DDBJ databases">
        <title>The genome sequence of Spirochaeta thermophila DSM6192.</title>
        <authorList>
            <person name="Angelov A."/>
            <person name="Mientus M."/>
            <person name="Wittenberg S."/>
            <person name="Lehmann R."/>
            <person name="Liesegang H."/>
            <person name="Daniel R."/>
            <person name="Liebl W."/>
        </authorList>
    </citation>
    <scope>NUCLEOTIDE SEQUENCE</scope>
    <source>
        <strain>DSM 6192</strain>
    </source>
</reference>
<dbReference type="GO" id="GO:0044205">
    <property type="term" value="P:'de novo' UMP biosynthetic process"/>
    <property type="evidence" value="ECO:0007669"/>
    <property type="project" value="UniProtKB-UniRule"/>
</dbReference>
<evidence type="ECO:0000256" key="1">
    <source>
        <dbReference type="ARBA" id="ARBA00005077"/>
    </source>
</evidence>
<protein>
    <recommendedName>
        <fullName evidence="8">Carbamoyl phosphate synthase small chain</fullName>
        <ecNumber evidence="8">6.3.5.5</ecNumber>
    </recommendedName>
    <alternativeName>
        <fullName evidence="8">Carbamoyl phosphate synthetase glutamine chain</fullName>
    </alternativeName>
</protein>
<comment type="similarity">
    <text evidence="2 8">Belongs to the CarA family.</text>
</comment>
<dbReference type="NCBIfam" id="NF009475">
    <property type="entry name" value="PRK12838.1"/>
    <property type="match status" value="1"/>
</dbReference>
<comment type="catalytic activity">
    <reaction evidence="8">
        <text>L-glutamine + H2O = L-glutamate + NH4(+)</text>
        <dbReference type="Rhea" id="RHEA:15889"/>
        <dbReference type="ChEBI" id="CHEBI:15377"/>
        <dbReference type="ChEBI" id="CHEBI:28938"/>
        <dbReference type="ChEBI" id="CHEBI:29985"/>
        <dbReference type="ChEBI" id="CHEBI:58359"/>
    </reaction>
</comment>
<dbReference type="GO" id="GO:0004359">
    <property type="term" value="F:glutaminase activity"/>
    <property type="evidence" value="ECO:0007669"/>
    <property type="project" value="RHEA"/>
</dbReference>
<dbReference type="HAMAP" id="MF_01209">
    <property type="entry name" value="CPSase_S_chain"/>
    <property type="match status" value="1"/>
</dbReference>
<comment type="subunit">
    <text evidence="8">Composed of two chains; the small (or glutamine) chain promotes the hydrolysis of glutamine to ammonia, which is used by the large (or ammonia) chain to synthesize carbamoyl phosphate. Tetramer of heterodimers (alpha,beta)4.</text>
</comment>
<keyword evidence="4 8" id="KW-0547">Nucleotide-binding</keyword>
<dbReference type="SMART" id="SM01097">
    <property type="entry name" value="CPSase_sm_chain"/>
    <property type="match status" value="1"/>
</dbReference>
<evidence type="ECO:0000256" key="5">
    <source>
        <dbReference type="ARBA" id="ARBA00022840"/>
    </source>
</evidence>
<evidence type="ECO:0000256" key="8">
    <source>
        <dbReference type="HAMAP-Rule" id="MF_01209"/>
    </source>
</evidence>
<keyword evidence="5 8" id="KW-0067">ATP-binding</keyword>
<feature type="domain" description="Carbamoyl-phosphate synthase small subunit N-terminal" evidence="9">
    <location>
        <begin position="3"/>
        <end position="151"/>
    </location>
</feature>
<feature type="binding site" evidence="8">
    <location>
        <position position="250"/>
    </location>
    <ligand>
        <name>L-glutamine</name>
        <dbReference type="ChEBI" id="CHEBI:58359"/>
    </ligand>
</feature>
<dbReference type="CDD" id="cd01744">
    <property type="entry name" value="GATase1_CPSase"/>
    <property type="match status" value="1"/>
</dbReference>
<dbReference type="GO" id="GO:0005524">
    <property type="term" value="F:ATP binding"/>
    <property type="evidence" value="ECO:0007669"/>
    <property type="project" value="UniProtKB-UniRule"/>
</dbReference>
<feature type="active site" evidence="8">
    <location>
        <position position="361"/>
    </location>
</feature>
<evidence type="ECO:0000313" key="11">
    <source>
        <dbReference type="Proteomes" id="UP000001296"/>
    </source>
</evidence>
<accession>E0RRJ2</accession>
<dbReference type="EC" id="6.3.5.5" evidence="8"/>
<dbReference type="PRINTS" id="PR00097">
    <property type="entry name" value="ANTSNTHASEII"/>
</dbReference>
<evidence type="ECO:0000256" key="6">
    <source>
        <dbReference type="ARBA" id="ARBA00022962"/>
    </source>
</evidence>
<evidence type="ECO:0000256" key="3">
    <source>
        <dbReference type="ARBA" id="ARBA00022598"/>
    </source>
</evidence>
<dbReference type="PANTHER" id="PTHR43418">
    <property type="entry name" value="MULTIFUNCTIONAL TRYPTOPHAN BIOSYNTHESIS PROTEIN-RELATED"/>
    <property type="match status" value="1"/>
</dbReference>
<dbReference type="PROSITE" id="PS51273">
    <property type="entry name" value="GATASE_TYPE_1"/>
    <property type="match status" value="1"/>
</dbReference>
<feature type="region of interest" description="CPSase" evidence="8">
    <location>
        <begin position="1"/>
        <end position="201"/>
    </location>
</feature>
<dbReference type="InterPro" id="IPR006274">
    <property type="entry name" value="CarbamoylP_synth_ssu"/>
</dbReference>
<keyword evidence="8" id="KW-0665">Pyrimidine biosynthesis</keyword>
<organism evidence="10 11">
    <name type="scientific">Winmispira thermophila (strain ATCC 49972 / DSM 6192 / RI 19.B1)</name>
    <name type="common">Spirochaeta thermophila</name>
    <dbReference type="NCBI Taxonomy" id="665571"/>
    <lineage>
        <taxon>Bacteria</taxon>
        <taxon>Pseudomonadati</taxon>
        <taxon>Spirochaetota</taxon>
        <taxon>Spirochaetia</taxon>
        <taxon>Winmispirales</taxon>
        <taxon>Winmispiraceae</taxon>
        <taxon>Winmispira</taxon>
    </lineage>
</organism>
<feature type="binding site" evidence="8">
    <location>
        <position position="281"/>
    </location>
    <ligand>
        <name>L-glutamine</name>
        <dbReference type="ChEBI" id="CHEBI:58359"/>
    </ligand>
</feature>
<gene>
    <name evidence="8" type="primary">carA</name>
    <name evidence="10" type="ordered locus">STHERM_c07380</name>
</gene>
<dbReference type="InterPro" id="IPR036480">
    <property type="entry name" value="CarbP_synth_ssu_N_sf"/>
</dbReference>
<dbReference type="InterPro" id="IPR002474">
    <property type="entry name" value="CarbamoylP_synth_ssu_N"/>
</dbReference>
<dbReference type="GO" id="GO:0006541">
    <property type="term" value="P:glutamine metabolic process"/>
    <property type="evidence" value="ECO:0007669"/>
    <property type="project" value="InterPro"/>
</dbReference>
<keyword evidence="8" id="KW-0028">Amino-acid biosynthesis</keyword>
<proteinExistence type="inferred from homology"/>
<dbReference type="HOGENOM" id="CLU_035901_2_1_12"/>
<comment type="pathway">
    <text evidence="8">Pyrimidine metabolism; UMP biosynthesis via de novo pathway; (S)-dihydroorotate from bicarbonate: step 1/3.</text>
</comment>
<evidence type="ECO:0000256" key="7">
    <source>
        <dbReference type="ARBA" id="ARBA00048816"/>
    </source>
</evidence>
<feature type="binding site" evidence="8">
    <location>
        <position position="60"/>
    </location>
    <ligand>
        <name>L-glutamine</name>
        <dbReference type="ChEBI" id="CHEBI:58359"/>
    </ligand>
</feature>
<feature type="binding site" evidence="8">
    <location>
        <position position="278"/>
    </location>
    <ligand>
        <name>L-glutamine</name>
        <dbReference type="ChEBI" id="CHEBI:58359"/>
    </ligand>
</feature>
<dbReference type="Pfam" id="PF00988">
    <property type="entry name" value="CPSase_sm_chain"/>
    <property type="match status" value="1"/>
</dbReference>
<dbReference type="Gene3D" id="3.50.30.20">
    <property type="entry name" value="Carbamoyl-phosphate synthase small subunit, N-terminal domain"/>
    <property type="match status" value="1"/>
</dbReference>
<dbReference type="AlphaFoldDB" id="E0RRJ2"/>
<dbReference type="PRINTS" id="PR00099">
    <property type="entry name" value="CPSGATASE"/>
</dbReference>
<sequence length="388" mass="42536">MEERCALVLEDGMVFYGTSFGAPALPIERLTPGLKPLEGVGEVVFNTGMVGYFEILTDPSYTGQIVTMTYPHIGNYGVDEAWCESGPEEGRRKVKAAGFVIRSLYDGPVPEGRMSLHEYLASQGIPGITGVDTRALTLRLRDGGSPFGVIVAVPHGRERLNDEERTKVVEYLTSIPHMEGANLIGYVGTHQVVDLEGRRPPHFAVIDCGIKANIIRELKARDVQVTLFPSSVGADELLKPEFDAVLFSNGPGDPAVLTEQIDLARSLIGKKPLFGVCLGHQIISLAFGAKTYKMKFGHHGINNPVRDEFTRRVFVTSQNHGFAVDEETLPDDLLVWFRNANDATVEGVAHKDLPVKASQFHPEAGPGPHDCSWIFDEFISTALRARKE</sequence>
<feature type="binding site" evidence="8">
    <location>
        <position position="321"/>
    </location>
    <ligand>
        <name>L-glutamine</name>
        <dbReference type="ChEBI" id="CHEBI:58359"/>
    </ligand>
</feature>
<dbReference type="SUPFAM" id="SSF52317">
    <property type="entry name" value="Class I glutamine amidotransferase-like"/>
    <property type="match status" value="1"/>
</dbReference>
<dbReference type="eggNOG" id="COG0505">
    <property type="taxonomic scope" value="Bacteria"/>
</dbReference>
<dbReference type="SUPFAM" id="SSF52021">
    <property type="entry name" value="Carbamoyl phosphate synthetase, small subunit N-terminal domain"/>
    <property type="match status" value="1"/>
</dbReference>
<dbReference type="InterPro" id="IPR029062">
    <property type="entry name" value="Class_I_gatase-like"/>
</dbReference>
<feature type="active site" evidence="8">
    <location>
        <position position="363"/>
    </location>
</feature>
<dbReference type="UniPathway" id="UPA00070">
    <property type="reaction ID" value="UER00115"/>
</dbReference>
<feature type="active site" description="Nucleophile" evidence="8">
    <location>
        <position position="277"/>
    </location>
</feature>
<dbReference type="KEGG" id="sta:STHERM_c07380"/>
<reference evidence="10 11" key="2">
    <citation type="journal article" date="2010" name="J. Bacteriol.">
        <title>Genome sequence of the polysaccharide-degrading, thermophilic anaerobe Spirochaeta thermophila DSM 6192.</title>
        <authorList>
            <person name="Angelov A."/>
            <person name="Liebl S."/>
            <person name="Ballschmiter M."/>
            <person name="Bomeke M."/>
            <person name="Lehmann R."/>
            <person name="Liesegang H."/>
            <person name="Daniel R."/>
            <person name="Liebl W."/>
        </authorList>
    </citation>
    <scope>NUCLEOTIDE SEQUENCE [LARGE SCALE GENOMIC DNA]</scope>
    <source>
        <strain evidence="11">ATCC 49972 / DSM 6192 / RI 19.B1</strain>
    </source>
</reference>
<dbReference type="InterPro" id="IPR050472">
    <property type="entry name" value="Anth_synth/Amidotransfase"/>
</dbReference>
<dbReference type="PANTHER" id="PTHR43418:SF7">
    <property type="entry name" value="CARBAMOYL-PHOSPHATE SYNTHASE SMALL CHAIN"/>
    <property type="match status" value="1"/>
</dbReference>
<feature type="binding site" evidence="8">
    <location>
        <position position="322"/>
    </location>
    <ligand>
        <name>L-glutamine</name>
        <dbReference type="ChEBI" id="CHEBI:58359"/>
    </ligand>
</feature>
<dbReference type="InterPro" id="IPR035686">
    <property type="entry name" value="CPSase_GATase1"/>
</dbReference>
<dbReference type="EMBL" id="CP001698">
    <property type="protein sequence ID" value="ADN01693.1"/>
    <property type="molecule type" value="Genomic_DNA"/>
</dbReference>